<reference evidence="1 2" key="1">
    <citation type="submission" date="2023-12" db="EMBL/GenBank/DDBJ databases">
        <title>A high-quality genome assembly for Dillenia turbinata (Dilleniales).</title>
        <authorList>
            <person name="Chanderbali A."/>
        </authorList>
    </citation>
    <scope>NUCLEOTIDE SEQUENCE [LARGE SCALE GENOMIC DNA]</scope>
    <source>
        <strain evidence="1">LSX21</strain>
        <tissue evidence="1">Leaf</tissue>
    </source>
</reference>
<comment type="caution">
    <text evidence="1">The sequence shown here is derived from an EMBL/GenBank/DDBJ whole genome shotgun (WGS) entry which is preliminary data.</text>
</comment>
<keyword evidence="2" id="KW-1185">Reference proteome</keyword>
<dbReference type="Proteomes" id="UP001370490">
    <property type="component" value="Unassembled WGS sequence"/>
</dbReference>
<gene>
    <name evidence="1" type="ORF">RJ641_006449</name>
</gene>
<name>A0AAN8ZBT3_9MAGN</name>
<dbReference type="EMBL" id="JBAMMX010000014">
    <property type="protein sequence ID" value="KAK6927858.1"/>
    <property type="molecule type" value="Genomic_DNA"/>
</dbReference>
<evidence type="ECO:0000313" key="2">
    <source>
        <dbReference type="Proteomes" id="UP001370490"/>
    </source>
</evidence>
<sequence length="131" mass="15042">MENKALAMIPSCLSDKVLRELMDEKIARLLMLKEERPPVKCHVDEFDSIISDLSSIGVKVDHEEQATTLLCSFSPLYKNFRETFLFIRESIILRQAKSTLFCKDVMGNHMDECSKDSDGNALNVRERSEEK</sequence>
<proteinExistence type="predicted"/>
<accession>A0AAN8ZBT3</accession>
<protein>
    <submittedName>
        <fullName evidence="1">Uncharacterized protein</fullName>
    </submittedName>
</protein>
<organism evidence="1 2">
    <name type="scientific">Dillenia turbinata</name>
    <dbReference type="NCBI Taxonomy" id="194707"/>
    <lineage>
        <taxon>Eukaryota</taxon>
        <taxon>Viridiplantae</taxon>
        <taxon>Streptophyta</taxon>
        <taxon>Embryophyta</taxon>
        <taxon>Tracheophyta</taxon>
        <taxon>Spermatophyta</taxon>
        <taxon>Magnoliopsida</taxon>
        <taxon>eudicotyledons</taxon>
        <taxon>Gunneridae</taxon>
        <taxon>Pentapetalae</taxon>
        <taxon>Dilleniales</taxon>
        <taxon>Dilleniaceae</taxon>
        <taxon>Dillenia</taxon>
    </lineage>
</organism>
<evidence type="ECO:0000313" key="1">
    <source>
        <dbReference type="EMBL" id="KAK6927858.1"/>
    </source>
</evidence>
<dbReference type="AlphaFoldDB" id="A0AAN8ZBT3"/>
<dbReference type="Pfam" id="PF14223">
    <property type="entry name" value="Retrotran_gag_2"/>
    <property type="match status" value="1"/>
</dbReference>